<evidence type="ECO:0000256" key="12">
    <source>
        <dbReference type="ARBA" id="ARBA00023136"/>
    </source>
</evidence>
<evidence type="ECO:0000256" key="15">
    <source>
        <dbReference type="RuleBase" id="RU361226"/>
    </source>
</evidence>
<evidence type="ECO:0000256" key="11">
    <source>
        <dbReference type="ARBA" id="ARBA00023128"/>
    </source>
</evidence>
<dbReference type="InterPro" id="IPR001433">
    <property type="entry name" value="OxRdtase_FAD/NAD-bd"/>
</dbReference>
<comment type="similarity">
    <text evidence="3 15">Belongs to the flavoprotein pyridine nucleotide cytochrome reductase family.</text>
</comment>
<dbReference type="FunCoup" id="G8JXF6">
    <property type="interactions" value="317"/>
</dbReference>
<dbReference type="InterPro" id="IPR039261">
    <property type="entry name" value="FNR_nucleotide-bd"/>
</dbReference>
<keyword evidence="8" id="KW-1133">Transmembrane helix</keyword>
<evidence type="ECO:0000256" key="14">
    <source>
        <dbReference type="PIRSR" id="PIRSR601834-1"/>
    </source>
</evidence>
<keyword evidence="7 14" id="KW-0274">FAD</keyword>
<evidence type="ECO:0000256" key="8">
    <source>
        <dbReference type="ARBA" id="ARBA00022989"/>
    </source>
</evidence>
<accession>G8JXF6</accession>
<evidence type="ECO:0000256" key="1">
    <source>
        <dbReference type="ARBA" id="ARBA00001974"/>
    </source>
</evidence>
<dbReference type="OMA" id="KGPEMQK"/>
<dbReference type="GO" id="GO:0090524">
    <property type="term" value="F:cytochrome-b5 reductase activity, acting on NADH"/>
    <property type="evidence" value="ECO:0007669"/>
    <property type="project" value="UniProtKB-EC"/>
</dbReference>
<comment type="catalytic activity">
    <reaction evidence="13 15">
        <text>2 Fe(III)-[cytochrome b5] + NADH = 2 Fe(II)-[cytochrome b5] + NAD(+) + H(+)</text>
        <dbReference type="Rhea" id="RHEA:46680"/>
        <dbReference type="Rhea" id="RHEA-COMP:10438"/>
        <dbReference type="Rhea" id="RHEA-COMP:10439"/>
        <dbReference type="ChEBI" id="CHEBI:15378"/>
        <dbReference type="ChEBI" id="CHEBI:29033"/>
        <dbReference type="ChEBI" id="CHEBI:29034"/>
        <dbReference type="ChEBI" id="CHEBI:57540"/>
        <dbReference type="ChEBI" id="CHEBI:57945"/>
        <dbReference type="EC" id="1.6.2.2"/>
    </reaction>
</comment>
<dbReference type="OrthoDB" id="432685at2759"/>
<evidence type="ECO:0000256" key="9">
    <source>
        <dbReference type="ARBA" id="ARBA00023002"/>
    </source>
</evidence>
<feature type="binding site" evidence="14">
    <location>
        <position position="130"/>
    </location>
    <ligand>
        <name>FAD</name>
        <dbReference type="ChEBI" id="CHEBI:57692"/>
    </ligand>
</feature>
<dbReference type="CDD" id="cd06183">
    <property type="entry name" value="cyt_b5_reduct_like"/>
    <property type="match status" value="1"/>
</dbReference>
<keyword evidence="6" id="KW-1000">Mitochondrion outer membrane</keyword>
<dbReference type="GO" id="GO:0005741">
    <property type="term" value="C:mitochondrial outer membrane"/>
    <property type="evidence" value="ECO:0007669"/>
    <property type="project" value="UniProtKB-SubCell"/>
</dbReference>
<comment type="subcellular location">
    <subcellularLocation>
        <location evidence="2">Mitochondrion outer membrane</location>
        <topology evidence="2">Single-pass membrane protein</topology>
    </subcellularLocation>
</comment>
<dbReference type="HOGENOM" id="CLU_003827_9_1_1"/>
<dbReference type="KEGG" id="erc:Ecym_8246"/>
<dbReference type="GO" id="GO:0006696">
    <property type="term" value="P:ergosterol biosynthetic process"/>
    <property type="evidence" value="ECO:0007669"/>
    <property type="project" value="EnsemblFungi"/>
</dbReference>
<keyword evidence="12" id="KW-0472">Membrane</keyword>
<dbReference type="EC" id="1.6.2.2" evidence="15"/>
<dbReference type="PRINTS" id="PR00406">
    <property type="entry name" value="CYTB5RDTASE"/>
</dbReference>
<dbReference type="GO" id="GO:0003954">
    <property type="term" value="F:NADH dehydrogenase activity"/>
    <property type="evidence" value="ECO:0007669"/>
    <property type="project" value="EnsemblFungi"/>
</dbReference>
<keyword evidence="18" id="KW-1185">Reference proteome</keyword>
<gene>
    <name evidence="17" type="ordered locus">Ecym_8246</name>
</gene>
<dbReference type="SUPFAM" id="SSF52343">
    <property type="entry name" value="Ferredoxin reductase-like, C-terminal NADP-linked domain"/>
    <property type="match status" value="1"/>
</dbReference>
<evidence type="ECO:0000256" key="7">
    <source>
        <dbReference type="ARBA" id="ARBA00022827"/>
    </source>
</evidence>
<keyword evidence="10 15" id="KW-0520">NAD</keyword>
<evidence type="ECO:0000256" key="10">
    <source>
        <dbReference type="ARBA" id="ARBA00023027"/>
    </source>
</evidence>
<dbReference type="STRING" id="931890.G8JXF6"/>
<dbReference type="FunFam" id="2.40.30.10:FF:000032">
    <property type="entry name" value="NADH-cytochrome b5 reductase"/>
    <property type="match status" value="1"/>
</dbReference>
<evidence type="ECO:0000256" key="3">
    <source>
        <dbReference type="ARBA" id="ARBA00006105"/>
    </source>
</evidence>
<dbReference type="PRINTS" id="PR00371">
    <property type="entry name" value="FPNCR"/>
</dbReference>
<comment type="cofactor">
    <cofactor evidence="1 14 15">
        <name>FAD</name>
        <dbReference type="ChEBI" id="CHEBI:57692"/>
    </cofactor>
</comment>
<dbReference type="GO" id="GO:0034599">
    <property type="term" value="P:cellular response to oxidative stress"/>
    <property type="evidence" value="ECO:0007669"/>
    <property type="project" value="EnsemblFungi"/>
</dbReference>
<evidence type="ECO:0000259" key="16">
    <source>
        <dbReference type="PROSITE" id="PS51384"/>
    </source>
</evidence>
<dbReference type="Pfam" id="PF00175">
    <property type="entry name" value="NAD_binding_1"/>
    <property type="match status" value="1"/>
</dbReference>
<evidence type="ECO:0000256" key="13">
    <source>
        <dbReference type="ARBA" id="ARBA00047682"/>
    </source>
</evidence>
<keyword evidence="4 14" id="KW-0285">Flavoprotein</keyword>
<feature type="domain" description="FAD-binding FR-type" evidence="16">
    <location>
        <begin position="58"/>
        <end position="162"/>
    </location>
</feature>
<feature type="binding site" evidence="14">
    <location>
        <position position="136"/>
    </location>
    <ligand>
        <name>FAD</name>
        <dbReference type="ChEBI" id="CHEBI:57692"/>
    </ligand>
</feature>
<dbReference type="EMBL" id="CP002504">
    <property type="protein sequence ID" value="AET41530.1"/>
    <property type="molecule type" value="Genomic_DNA"/>
</dbReference>
<proteinExistence type="inferred from homology"/>
<evidence type="ECO:0000313" key="18">
    <source>
        <dbReference type="Proteomes" id="UP000006790"/>
    </source>
</evidence>
<feature type="binding site" evidence="14">
    <location>
        <position position="128"/>
    </location>
    <ligand>
        <name>FAD</name>
        <dbReference type="ChEBI" id="CHEBI:57692"/>
    </ligand>
</feature>
<dbReference type="InterPro" id="IPR017938">
    <property type="entry name" value="Riboflavin_synthase-like_b-brl"/>
</dbReference>
<dbReference type="PROSITE" id="PS51384">
    <property type="entry name" value="FAD_FR"/>
    <property type="match status" value="1"/>
</dbReference>
<dbReference type="GO" id="GO:0005758">
    <property type="term" value="C:mitochondrial intermembrane space"/>
    <property type="evidence" value="ECO:0007669"/>
    <property type="project" value="EnsemblFungi"/>
</dbReference>
<dbReference type="GeneID" id="11469938"/>
<keyword evidence="9 15" id="KW-0560">Oxidoreductase</keyword>
<evidence type="ECO:0000256" key="6">
    <source>
        <dbReference type="ARBA" id="ARBA00022787"/>
    </source>
</evidence>
<feature type="binding site" evidence="14">
    <location>
        <position position="113"/>
    </location>
    <ligand>
        <name>FAD</name>
        <dbReference type="ChEBI" id="CHEBI:57692"/>
    </ligand>
</feature>
<protein>
    <recommendedName>
        <fullName evidence="15">NADH-cytochrome b5 reductase</fullName>
        <ecNumber evidence="15">1.6.2.2</ecNumber>
    </recommendedName>
</protein>
<dbReference type="PANTHER" id="PTHR19370:SF171">
    <property type="entry name" value="NADH-CYTOCHROME B5 REDUCTASE 2"/>
    <property type="match status" value="1"/>
</dbReference>
<reference evidence="18" key="1">
    <citation type="journal article" date="2012" name="G3 (Bethesda)">
        <title>Pichia sorbitophila, an interspecies yeast hybrid reveals early steps of genome resolution following polyploidization.</title>
        <authorList>
            <person name="Leh Louis V."/>
            <person name="Despons L."/>
            <person name="Friedrich A."/>
            <person name="Martin T."/>
            <person name="Durrens P."/>
            <person name="Casaregola S."/>
            <person name="Neuveglise C."/>
            <person name="Fairhead C."/>
            <person name="Marck C."/>
            <person name="Cruz J.A."/>
            <person name="Straub M.L."/>
            <person name="Kugler V."/>
            <person name="Sacerdot C."/>
            <person name="Uzunov Z."/>
            <person name="Thierry A."/>
            <person name="Weiss S."/>
            <person name="Bleykasten C."/>
            <person name="De Montigny J."/>
            <person name="Jacques N."/>
            <person name="Jung P."/>
            <person name="Lemaire M."/>
            <person name="Mallet S."/>
            <person name="Morel G."/>
            <person name="Richard G.F."/>
            <person name="Sarkar A."/>
            <person name="Savel G."/>
            <person name="Schacherer J."/>
            <person name="Seret M.L."/>
            <person name="Talla E."/>
            <person name="Samson G."/>
            <person name="Jubin C."/>
            <person name="Poulain J."/>
            <person name="Vacherie B."/>
            <person name="Barbe V."/>
            <person name="Pelletier E."/>
            <person name="Sherman D.J."/>
            <person name="Westhof E."/>
            <person name="Weissenbach J."/>
            <person name="Baret P.V."/>
            <person name="Wincker P."/>
            <person name="Gaillardin C."/>
            <person name="Dujon B."/>
            <person name="Souciet J.L."/>
        </authorList>
    </citation>
    <scope>NUCLEOTIDE SEQUENCE [LARGE SCALE GENOMIC DNA]</scope>
    <source>
        <strain evidence="18">CBS 270.75 / DBVPG 7215 / KCTC 17166 / NRRL Y-17582</strain>
    </source>
</reference>
<feature type="binding site" evidence="14">
    <location>
        <position position="179"/>
    </location>
    <ligand>
        <name>FAD</name>
        <dbReference type="ChEBI" id="CHEBI:57692"/>
    </ligand>
</feature>
<dbReference type="InterPro" id="IPR008333">
    <property type="entry name" value="Cbr1-like_FAD-bd_dom"/>
</dbReference>
<dbReference type="InterPro" id="IPR001709">
    <property type="entry name" value="Flavoprot_Pyr_Nucl_cyt_Rdtase"/>
</dbReference>
<evidence type="ECO:0000313" key="17">
    <source>
        <dbReference type="EMBL" id="AET41530.1"/>
    </source>
</evidence>
<name>G8JXF6_ERECY</name>
<dbReference type="InterPro" id="IPR017927">
    <property type="entry name" value="FAD-bd_FR_type"/>
</dbReference>
<dbReference type="PANTHER" id="PTHR19370">
    <property type="entry name" value="NADH-CYTOCHROME B5 REDUCTASE"/>
    <property type="match status" value="1"/>
</dbReference>
<feature type="binding site" evidence="14">
    <location>
        <position position="112"/>
    </location>
    <ligand>
        <name>FAD</name>
        <dbReference type="ChEBI" id="CHEBI:57692"/>
    </ligand>
</feature>
<dbReference type="Gene3D" id="2.40.30.10">
    <property type="entry name" value="Translation factors"/>
    <property type="match status" value="1"/>
</dbReference>
<keyword evidence="11" id="KW-0496">Mitochondrion</keyword>
<dbReference type="FunFam" id="3.40.50.80:FF:000009">
    <property type="entry name" value="NADH-cytochrome b5 reductase"/>
    <property type="match status" value="1"/>
</dbReference>
<dbReference type="eggNOG" id="KOG0534">
    <property type="taxonomic scope" value="Eukaryota"/>
</dbReference>
<dbReference type="InterPro" id="IPR001834">
    <property type="entry name" value="CBR-like"/>
</dbReference>
<evidence type="ECO:0000256" key="4">
    <source>
        <dbReference type="ARBA" id="ARBA00022630"/>
    </source>
</evidence>
<dbReference type="AlphaFoldDB" id="G8JXF6"/>
<dbReference type="Gene3D" id="3.40.50.80">
    <property type="entry name" value="Nucleotide-binding domain of ferredoxin-NADP reductase (FNR) module"/>
    <property type="match status" value="1"/>
</dbReference>
<sequence>MLSILARPSKKLSLAVGTTAAAAIAAGYFYQASAINSSYIHNDSGTKAAAAATFTGDNQWHDLSIAAIEQLSHDTRRFTFKLPSDDHTTGLMTASALLAKYVTPKGSNVIRPYTPVTDNMQKGSFDLVIKHYEGGKFTTHLFGLKENDTVSFKGPIQKWRWQPNSFDSVVLLGAGTGITPLFQLMHHIAENKADHTKVHLFYGNKTPQDILLKKELDDLASRFPDQIHVTYFVDKPNWSFRGEKGFITKEFLQKHIPKPDEKTQLFVCGPPPFMSAYSGPKVSPTDQGDLTGMLAELGYAKEQVYKF</sequence>
<evidence type="ECO:0000256" key="5">
    <source>
        <dbReference type="ARBA" id="ARBA00022692"/>
    </source>
</evidence>
<dbReference type="RefSeq" id="XP_003648347.1">
    <property type="nucleotide sequence ID" value="XM_003648299.1"/>
</dbReference>
<feature type="binding site" evidence="14">
    <location>
        <position position="111"/>
    </location>
    <ligand>
        <name>FAD</name>
        <dbReference type="ChEBI" id="CHEBI:57692"/>
    </ligand>
</feature>
<dbReference type="SUPFAM" id="SSF63380">
    <property type="entry name" value="Riboflavin synthase domain-like"/>
    <property type="match status" value="1"/>
</dbReference>
<dbReference type="Proteomes" id="UP000006790">
    <property type="component" value="Chromosome 8"/>
</dbReference>
<dbReference type="Pfam" id="PF00970">
    <property type="entry name" value="FAD_binding_6"/>
    <property type="match status" value="1"/>
</dbReference>
<keyword evidence="5" id="KW-0812">Transmembrane</keyword>
<evidence type="ECO:0000256" key="2">
    <source>
        <dbReference type="ARBA" id="ARBA00004572"/>
    </source>
</evidence>
<organism evidence="17 18">
    <name type="scientific">Eremothecium cymbalariae (strain CBS 270.75 / DBVPG 7215 / KCTC 17166 / NRRL Y-17582)</name>
    <name type="common">Yeast</name>
    <dbReference type="NCBI Taxonomy" id="931890"/>
    <lineage>
        <taxon>Eukaryota</taxon>
        <taxon>Fungi</taxon>
        <taxon>Dikarya</taxon>
        <taxon>Ascomycota</taxon>
        <taxon>Saccharomycotina</taxon>
        <taxon>Saccharomycetes</taxon>
        <taxon>Saccharomycetales</taxon>
        <taxon>Saccharomycetaceae</taxon>
        <taxon>Eremothecium</taxon>
    </lineage>
</organism>
<dbReference type="InParanoid" id="G8JXF6"/>